<sequence>MSPSTFQDHSLQQHSSLDHPNPNQLGTFMSSLDEIVQSIHILSRNEAPVGESTRNAEKLLKTGLRSLSDVFAGWVQESTGPPLSDPIHQTVEPSQPLGFPPDTINKLHNLHGQLQQFSKSLPNNVTLQETHKEITSVYAAARSQYVCASMKPVSDGCIEAIRNGERFRSFSTFIACLLDMLNVECFCPAACVLLWALLRIYSLYFFFGKANGDLTRVFHCPIQIKTTFSQVISAPLELLSETGKSVNNFIKRSLSSYIGVAFDTYAAISDQLPRFDEEVRRPAGRKENELVDLLHSFKASCLRSLPEFIADTKSFGEKQPVGSEASNTMTSEMTIVVVEYLKTLCQHPDMVESFLGILGDGKWIFGATNNPKTPTVPGTSDDEAPLLVKYLDDLPIDDALSTLYAAVEARSKNLKLKSTVANAITSVTARNGVGAIYMLNNFAYIRRELIESAVLDIYGDKLAEQLNKRVRTCKVRYLEIWSPLISALMDAGADDGKFGLGAVKSALPGQHAGAERRDVKDRFGRFNEAFEEVMLLHQAANIASNDPDLKDQLRNEIERMIMPTCQSPHLLTLLSPSRIKSPFLTTIISFVFFFYLDAKFTQRHEGGQFSKSKRSPRQIFVVAARCKRFLGAHSFCL</sequence>
<feature type="compositionally biased region" description="Polar residues" evidence="5">
    <location>
        <begin position="1"/>
        <end position="15"/>
    </location>
</feature>
<evidence type="ECO:0000256" key="1">
    <source>
        <dbReference type="ARBA" id="ARBA00006756"/>
    </source>
</evidence>
<accession>A0A0L6V0X2</accession>
<feature type="region of interest" description="Disordered" evidence="5">
    <location>
        <begin position="1"/>
        <end position="26"/>
    </location>
</feature>
<dbReference type="InterPro" id="IPR046364">
    <property type="entry name" value="Exo70_C"/>
</dbReference>
<keyword evidence="3 4" id="KW-0268">Exocytosis</keyword>
<keyword evidence="8" id="KW-1185">Reference proteome</keyword>
<evidence type="ECO:0000313" key="8">
    <source>
        <dbReference type="Proteomes" id="UP000037035"/>
    </source>
</evidence>
<dbReference type="EMBL" id="LAVV01007971">
    <property type="protein sequence ID" value="KNZ54167.1"/>
    <property type="molecule type" value="Genomic_DNA"/>
</dbReference>
<comment type="caution">
    <text evidence="7">The sequence shown here is derived from an EMBL/GenBank/DDBJ whole genome shotgun (WGS) entry which is preliminary data.</text>
</comment>
<dbReference type="PANTHER" id="PTHR12542:SF41">
    <property type="entry name" value="EXOCYST COMPLEX COMPONENT 7"/>
    <property type="match status" value="1"/>
</dbReference>
<dbReference type="GO" id="GO:0000145">
    <property type="term" value="C:exocyst"/>
    <property type="evidence" value="ECO:0007669"/>
    <property type="project" value="InterPro"/>
</dbReference>
<reference evidence="7 8" key="1">
    <citation type="submission" date="2015-08" db="EMBL/GenBank/DDBJ databases">
        <title>Next Generation Sequencing and Analysis of the Genome of Puccinia sorghi L Schw, the Causal Agent of Maize Common Rust.</title>
        <authorList>
            <person name="Rochi L."/>
            <person name="Burguener G."/>
            <person name="Darino M."/>
            <person name="Turjanski A."/>
            <person name="Kreff E."/>
            <person name="Dieguez M.J."/>
            <person name="Sacco F."/>
        </authorList>
    </citation>
    <scope>NUCLEOTIDE SEQUENCE [LARGE SCALE GENOMIC DNA]</scope>
    <source>
        <strain evidence="7 8">RO10H11247</strain>
    </source>
</reference>
<dbReference type="STRING" id="27349.A0A0L6V0X2"/>
<evidence type="ECO:0000256" key="5">
    <source>
        <dbReference type="SAM" id="MobiDB-lite"/>
    </source>
</evidence>
<evidence type="ECO:0000313" key="7">
    <source>
        <dbReference type="EMBL" id="KNZ54167.1"/>
    </source>
</evidence>
<evidence type="ECO:0000256" key="3">
    <source>
        <dbReference type="ARBA" id="ARBA00022483"/>
    </source>
</evidence>
<comment type="function">
    <text evidence="4">Involved in the secretory pathway as part of the exocyst complex which tethers secretory vesicles to the sites of exocytosis. Also plays a role in the assembly of the exocyst.</text>
</comment>
<evidence type="ECO:0000259" key="6">
    <source>
        <dbReference type="Pfam" id="PF03081"/>
    </source>
</evidence>
<dbReference type="Proteomes" id="UP000037035">
    <property type="component" value="Unassembled WGS sequence"/>
</dbReference>
<gene>
    <name evidence="7" type="ORF">VP01_3021g1</name>
</gene>
<dbReference type="PANTHER" id="PTHR12542">
    <property type="entry name" value="EXOCYST COMPLEX PROTEIN EXO70"/>
    <property type="match status" value="1"/>
</dbReference>
<comment type="subcellular location">
    <subcellularLocation>
        <location evidence="4">Bud</location>
    </subcellularLocation>
    <subcellularLocation>
        <location evidence="4">Bud neck</location>
    </subcellularLocation>
</comment>
<proteinExistence type="inferred from homology"/>
<feature type="domain" description="Exocyst complex subunit Exo70 C-terminal" evidence="6">
    <location>
        <begin position="224"/>
        <end position="565"/>
    </location>
</feature>
<dbReference type="GO" id="GO:0015031">
    <property type="term" value="P:protein transport"/>
    <property type="evidence" value="ECO:0007669"/>
    <property type="project" value="UniProtKB-KW"/>
</dbReference>
<dbReference type="OrthoDB" id="1922221at2759"/>
<dbReference type="VEuPathDB" id="FungiDB:VP01_3021g1"/>
<dbReference type="InterPro" id="IPR004140">
    <property type="entry name" value="Exo70"/>
</dbReference>
<protein>
    <recommendedName>
        <fullName evidence="4">Exocyst complex protein EXO70</fullName>
    </recommendedName>
</protein>
<dbReference type="Pfam" id="PF03081">
    <property type="entry name" value="Exo70_C"/>
    <property type="match status" value="1"/>
</dbReference>
<keyword evidence="4" id="KW-0653">Protein transport</keyword>
<name>A0A0L6V0X2_9BASI</name>
<evidence type="ECO:0000256" key="4">
    <source>
        <dbReference type="RuleBase" id="RU365026"/>
    </source>
</evidence>
<evidence type="ECO:0000256" key="2">
    <source>
        <dbReference type="ARBA" id="ARBA00022448"/>
    </source>
</evidence>
<dbReference type="GO" id="GO:0005546">
    <property type="term" value="F:phosphatidylinositol-4,5-bisphosphate binding"/>
    <property type="evidence" value="ECO:0007669"/>
    <property type="project" value="InterPro"/>
</dbReference>
<dbReference type="GO" id="GO:0006887">
    <property type="term" value="P:exocytosis"/>
    <property type="evidence" value="ECO:0007669"/>
    <property type="project" value="UniProtKB-KW"/>
</dbReference>
<dbReference type="SUPFAM" id="SSF74788">
    <property type="entry name" value="Cullin repeat-like"/>
    <property type="match status" value="1"/>
</dbReference>
<dbReference type="AlphaFoldDB" id="A0A0L6V0X2"/>
<organism evidence="7 8">
    <name type="scientific">Puccinia sorghi</name>
    <dbReference type="NCBI Taxonomy" id="27349"/>
    <lineage>
        <taxon>Eukaryota</taxon>
        <taxon>Fungi</taxon>
        <taxon>Dikarya</taxon>
        <taxon>Basidiomycota</taxon>
        <taxon>Pucciniomycotina</taxon>
        <taxon>Pucciniomycetes</taxon>
        <taxon>Pucciniales</taxon>
        <taxon>Pucciniaceae</taxon>
        <taxon>Puccinia</taxon>
    </lineage>
</organism>
<dbReference type="InterPro" id="IPR016159">
    <property type="entry name" value="Cullin_repeat-like_dom_sf"/>
</dbReference>
<dbReference type="Gene3D" id="1.20.1280.170">
    <property type="entry name" value="Exocyst complex component Exo70"/>
    <property type="match status" value="1"/>
</dbReference>
<dbReference type="GO" id="GO:0005935">
    <property type="term" value="C:cellular bud neck"/>
    <property type="evidence" value="ECO:0007669"/>
    <property type="project" value="UniProtKB-SubCell"/>
</dbReference>
<comment type="similarity">
    <text evidence="1 4">Belongs to the EXO70 family.</text>
</comment>
<keyword evidence="2 4" id="KW-0813">Transport</keyword>